<reference evidence="8 9" key="1">
    <citation type="submission" date="2020-04" db="EMBL/GenBank/DDBJ databases">
        <authorList>
            <person name="Wallbank WR R."/>
            <person name="Pardo Diaz C."/>
            <person name="Kozak K."/>
            <person name="Martin S."/>
            <person name="Jiggins C."/>
            <person name="Moest M."/>
            <person name="Warren A I."/>
            <person name="Byers J.R.P. K."/>
            <person name="Montejo-Kovacevich G."/>
            <person name="Yen C E."/>
        </authorList>
    </citation>
    <scope>NUCLEOTIDE SEQUENCE [LARGE SCALE GENOMIC DNA]</scope>
</reference>
<feature type="domain" description="Major facilitator superfamily (MFS) profile" evidence="7">
    <location>
        <begin position="66"/>
        <end position="537"/>
    </location>
</feature>
<feature type="transmembrane region" description="Helical" evidence="6">
    <location>
        <begin position="167"/>
        <end position="185"/>
    </location>
</feature>
<evidence type="ECO:0000256" key="2">
    <source>
        <dbReference type="ARBA" id="ARBA00022692"/>
    </source>
</evidence>
<keyword evidence="2 6" id="KW-0812">Transmembrane</keyword>
<evidence type="ECO:0000313" key="8">
    <source>
        <dbReference type="EMBL" id="CAB3220801.1"/>
    </source>
</evidence>
<feature type="transmembrane region" description="Helical" evidence="6">
    <location>
        <begin position="253"/>
        <end position="274"/>
    </location>
</feature>
<feature type="transmembrane region" description="Helical" evidence="6">
    <location>
        <begin position="197"/>
        <end position="220"/>
    </location>
</feature>
<evidence type="ECO:0000313" key="9">
    <source>
        <dbReference type="Proteomes" id="UP000494256"/>
    </source>
</evidence>
<feature type="compositionally biased region" description="Basic and acidic residues" evidence="5">
    <location>
        <begin position="24"/>
        <end position="39"/>
    </location>
</feature>
<evidence type="ECO:0000259" key="7">
    <source>
        <dbReference type="PROSITE" id="PS50850"/>
    </source>
</evidence>
<feature type="transmembrane region" description="Helical" evidence="6">
    <location>
        <begin position="424"/>
        <end position="443"/>
    </location>
</feature>
<keyword evidence="3 6" id="KW-1133">Transmembrane helix</keyword>
<evidence type="ECO:0000256" key="6">
    <source>
        <dbReference type="SAM" id="Phobius"/>
    </source>
</evidence>
<sequence>MKQIEIKEGRITFKSDITKSVAEEKSKQTNINNEKEKNPASETQNSNLENVLSELKISGRYHMRFLLLISFLSFITSGFPINYIFSAENVDYRCKYSNCKHTELTILNANSTIDQKCHKYELLDPNGTCTEDNFNKSSGVECSEWIYDKPNSLVAEFNLGCKDWKRTLVGTTHSIGFMIGLLFMGPLSDRFGRKRVLIFNTLITGVIGISKSMVTSYWLFIALEMLEPMIGDNYSTTYTMAVEMVTTETRPMIIFLLSASGTMGDILMAFIAYLAPNWRMFLILLYTPAFVVILYIFWLDESLRWLLIKGRKTEAEQIIRKAAKINNIVIEESKIVNLKSEDASSEKATLRHALHVTFSSKKLFIRLILCICVWFTSLFNAYSLLINSVSLEGNKYVNFGLVSLSSTAAGAILLYVLTKFKRKAPLILCLTLTGVFCVSQSFVPKGYRWLSTLLYVCGKINSSITIKMAYLYTTELFPTYTRNTMLALCSSLGRIGAILAPLTPLLFVYWSGLPSFLVGVLSLVTASIVTLMPDTSEDVLPDNVKQAEAIGIKDKKGIA</sequence>
<evidence type="ECO:0000256" key="4">
    <source>
        <dbReference type="ARBA" id="ARBA00023136"/>
    </source>
</evidence>
<feature type="region of interest" description="Disordered" evidence="5">
    <location>
        <begin position="24"/>
        <end position="45"/>
    </location>
</feature>
<accession>A0A8S0YN82</accession>
<dbReference type="InterPro" id="IPR005829">
    <property type="entry name" value="Sugar_transporter_CS"/>
</dbReference>
<dbReference type="Gene3D" id="1.20.1250.20">
    <property type="entry name" value="MFS general substrate transporter like domains"/>
    <property type="match status" value="1"/>
</dbReference>
<feature type="transmembrane region" description="Helical" evidence="6">
    <location>
        <begin position="280"/>
        <end position="299"/>
    </location>
</feature>
<dbReference type="EMBL" id="CADEBD010000041">
    <property type="protein sequence ID" value="CAB3220801.1"/>
    <property type="molecule type" value="Genomic_DNA"/>
</dbReference>
<organism evidence="8 9">
    <name type="scientific">Arctia plantaginis</name>
    <name type="common">Wood tiger moth</name>
    <name type="synonym">Phalaena plantaginis</name>
    <dbReference type="NCBI Taxonomy" id="874455"/>
    <lineage>
        <taxon>Eukaryota</taxon>
        <taxon>Metazoa</taxon>
        <taxon>Ecdysozoa</taxon>
        <taxon>Arthropoda</taxon>
        <taxon>Hexapoda</taxon>
        <taxon>Insecta</taxon>
        <taxon>Pterygota</taxon>
        <taxon>Neoptera</taxon>
        <taxon>Endopterygota</taxon>
        <taxon>Lepidoptera</taxon>
        <taxon>Glossata</taxon>
        <taxon>Ditrysia</taxon>
        <taxon>Noctuoidea</taxon>
        <taxon>Erebidae</taxon>
        <taxon>Arctiinae</taxon>
        <taxon>Arctia</taxon>
    </lineage>
</organism>
<dbReference type="InterPro" id="IPR036259">
    <property type="entry name" value="MFS_trans_sf"/>
</dbReference>
<dbReference type="GO" id="GO:0022857">
    <property type="term" value="F:transmembrane transporter activity"/>
    <property type="evidence" value="ECO:0007669"/>
    <property type="project" value="InterPro"/>
</dbReference>
<dbReference type="Pfam" id="PF07690">
    <property type="entry name" value="MFS_1"/>
    <property type="match status" value="1"/>
</dbReference>
<feature type="transmembrane region" description="Helical" evidence="6">
    <location>
        <begin position="363"/>
        <end position="384"/>
    </location>
</feature>
<evidence type="ECO:0000256" key="1">
    <source>
        <dbReference type="ARBA" id="ARBA00004141"/>
    </source>
</evidence>
<feature type="transmembrane region" description="Helical" evidence="6">
    <location>
        <begin position="396"/>
        <end position="417"/>
    </location>
</feature>
<comment type="subcellular location">
    <subcellularLocation>
        <location evidence="1">Membrane</location>
        <topology evidence="1">Multi-pass membrane protein</topology>
    </subcellularLocation>
</comment>
<comment type="caution">
    <text evidence="8">The sequence shown here is derived from an EMBL/GenBank/DDBJ whole genome shotgun (WGS) entry which is preliminary data.</text>
</comment>
<dbReference type="AlphaFoldDB" id="A0A8S0YN82"/>
<feature type="transmembrane region" description="Helical" evidence="6">
    <location>
        <begin position="449"/>
        <end position="473"/>
    </location>
</feature>
<dbReference type="SUPFAM" id="SSF103473">
    <property type="entry name" value="MFS general substrate transporter"/>
    <property type="match status" value="1"/>
</dbReference>
<protein>
    <recommendedName>
        <fullName evidence="7">Major facilitator superfamily (MFS) profile domain-containing protein</fullName>
    </recommendedName>
</protein>
<gene>
    <name evidence="8" type="ORF">APLA_LOCUS481</name>
</gene>
<evidence type="ECO:0000256" key="5">
    <source>
        <dbReference type="SAM" id="MobiDB-lite"/>
    </source>
</evidence>
<dbReference type="InterPro" id="IPR020846">
    <property type="entry name" value="MFS_dom"/>
</dbReference>
<evidence type="ECO:0000256" key="3">
    <source>
        <dbReference type="ARBA" id="ARBA00022989"/>
    </source>
</evidence>
<dbReference type="PROSITE" id="PS00216">
    <property type="entry name" value="SUGAR_TRANSPORT_1"/>
    <property type="match status" value="1"/>
</dbReference>
<dbReference type="Proteomes" id="UP000494256">
    <property type="component" value="Unassembled WGS sequence"/>
</dbReference>
<dbReference type="PROSITE" id="PS50850">
    <property type="entry name" value="MFS"/>
    <property type="match status" value="1"/>
</dbReference>
<feature type="transmembrane region" description="Helical" evidence="6">
    <location>
        <begin position="485"/>
        <end position="507"/>
    </location>
</feature>
<keyword evidence="4 6" id="KW-0472">Membrane</keyword>
<proteinExistence type="predicted"/>
<dbReference type="GO" id="GO:0016020">
    <property type="term" value="C:membrane"/>
    <property type="evidence" value="ECO:0007669"/>
    <property type="project" value="UniProtKB-SubCell"/>
</dbReference>
<feature type="transmembrane region" description="Helical" evidence="6">
    <location>
        <begin position="65"/>
        <end position="85"/>
    </location>
</feature>
<dbReference type="InterPro" id="IPR011701">
    <property type="entry name" value="MFS"/>
</dbReference>
<name>A0A8S0YN82_ARCPL</name>
<dbReference type="PANTHER" id="PTHR24064">
    <property type="entry name" value="SOLUTE CARRIER FAMILY 22 MEMBER"/>
    <property type="match status" value="1"/>
</dbReference>